<sequence>MFANTMRTLLEDVSAMLTQSRLKDLHKGLELPGKPIQILESESKPLINQESSKALISKKPTKRRKNVQLFLGRQQNTIPKESYSSNTVTEPNTTAATTADTINNSSER</sequence>
<dbReference type="OrthoDB" id="10494891at2759"/>
<dbReference type="Proteomes" id="UP000187455">
    <property type="component" value="Unassembled WGS sequence"/>
</dbReference>
<keyword evidence="3" id="KW-1185">Reference proteome</keyword>
<name>A0A1R0GVA2_9FUNG</name>
<dbReference type="EMBL" id="LSSL01003108">
    <property type="protein sequence ID" value="OLY80811.1"/>
    <property type="molecule type" value="Genomic_DNA"/>
</dbReference>
<organism evidence="2 3">
    <name type="scientific">Smittium mucronatum</name>
    <dbReference type="NCBI Taxonomy" id="133383"/>
    <lineage>
        <taxon>Eukaryota</taxon>
        <taxon>Fungi</taxon>
        <taxon>Fungi incertae sedis</taxon>
        <taxon>Zoopagomycota</taxon>
        <taxon>Kickxellomycotina</taxon>
        <taxon>Harpellomycetes</taxon>
        <taxon>Harpellales</taxon>
        <taxon>Legeriomycetaceae</taxon>
        <taxon>Smittium</taxon>
    </lineage>
</organism>
<proteinExistence type="predicted"/>
<feature type="compositionally biased region" description="Low complexity" evidence="1">
    <location>
        <begin position="86"/>
        <end position="108"/>
    </location>
</feature>
<evidence type="ECO:0000313" key="2">
    <source>
        <dbReference type="EMBL" id="OLY80811.1"/>
    </source>
</evidence>
<dbReference type="AlphaFoldDB" id="A0A1R0GVA2"/>
<dbReference type="STRING" id="133383.A0A1R0GVA2"/>
<protein>
    <submittedName>
        <fullName evidence="2">Uncharacterized protein</fullName>
    </submittedName>
</protein>
<feature type="compositionally biased region" description="Polar residues" evidence="1">
    <location>
        <begin position="75"/>
        <end position="85"/>
    </location>
</feature>
<gene>
    <name evidence="2" type="ORF">AYI68_g5090</name>
</gene>
<reference evidence="2 3" key="1">
    <citation type="journal article" date="2016" name="Mol. Biol. Evol.">
        <title>Genome-Wide Survey of Gut Fungi (Harpellales) Reveals the First Horizontally Transferred Ubiquitin Gene from a Mosquito Host.</title>
        <authorList>
            <person name="Wang Y."/>
            <person name="White M.M."/>
            <person name="Kvist S."/>
            <person name="Moncalvo J.M."/>
        </authorList>
    </citation>
    <scope>NUCLEOTIDE SEQUENCE [LARGE SCALE GENOMIC DNA]</scope>
    <source>
        <strain evidence="2 3">ALG-7-W6</strain>
    </source>
</reference>
<accession>A0A1R0GVA2</accession>
<comment type="caution">
    <text evidence="2">The sequence shown here is derived from an EMBL/GenBank/DDBJ whole genome shotgun (WGS) entry which is preliminary data.</text>
</comment>
<feature type="region of interest" description="Disordered" evidence="1">
    <location>
        <begin position="75"/>
        <end position="108"/>
    </location>
</feature>
<evidence type="ECO:0000256" key="1">
    <source>
        <dbReference type="SAM" id="MobiDB-lite"/>
    </source>
</evidence>
<evidence type="ECO:0000313" key="3">
    <source>
        <dbReference type="Proteomes" id="UP000187455"/>
    </source>
</evidence>